<protein>
    <recommendedName>
        <fullName evidence="4">Bulb-type lectin domain-containing protein</fullName>
    </recommendedName>
</protein>
<feature type="signal peptide" evidence="1">
    <location>
        <begin position="1"/>
        <end position="28"/>
    </location>
</feature>
<evidence type="ECO:0000256" key="1">
    <source>
        <dbReference type="SAM" id="SignalP"/>
    </source>
</evidence>
<sequence>MIKIKKGLTTFLCCIVLLGAIQFGAAQAVGTPYITPTQDIPFSFLAGGSAAESPALVEQTADSGYITISGSSSSATGNITGASHGNVDIWVTKYDQYGKIEWQRLYGGAGFEYGYSIKQTSEGGYIFVGTTTSSGTGDVMTAPADHEGNGDIWVVKLTAAGAITWQKILGGNATDYGNVIHQTADGGYIVGGRTRSSASGEVTSTRPINAFDFWVIKLTSTGAVTWQQAYGNPTGGSGEDYLYGLDPTSDGTGYILGGYGLDVNNGNFFAVKINLTGAVVWTRTYGSSGTDTCFSSFATSDGGAILAGYSTGSANGDVTATNHGGDDMWVVKLNSAGNIQWQRLLGGTGNERATSVIQTADGNFVVAGYSTSSANGDVTATSHGAADVCVFKLSSTGTTLWHRLFGGTLNDGAVNTTTINPAPVHIYQTTDGDYVITSTSISTNTGDVTDTNNGTGNTNPDQWLFKFNETGDIVWVPDLGQK</sequence>
<proteinExistence type="predicted"/>
<dbReference type="Proteomes" id="UP000199627">
    <property type="component" value="Unassembled WGS sequence"/>
</dbReference>
<feature type="chain" id="PRO_5011638747" description="Bulb-type lectin domain-containing protein" evidence="1">
    <location>
        <begin position="29"/>
        <end position="482"/>
    </location>
</feature>
<evidence type="ECO:0000313" key="3">
    <source>
        <dbReference type="Proteomes" id="UP000199627"/>
    </source>
</evidence>
<gene>
    <name evidence="2" type="ORF">SAMN05421664_3222</name>
</gene>
<dbReference type="PANTHER" id="PTHR42754:SF1">
    <property type="entry name" value="LIPOPROTEIN"/>
    <property type="match status" value="1"/>
</dbReference>
<name>A0A1H1FS83_9FLAO</name>
<keyword evidence="1" id="KW-0732">Signal</keyword>
<organism evidence="2 3">
    <name type="scientific">Chryseobacterium soldanellicola</name>
    <dbReference type="NCBI Taxonomy" id="311333"/>
    <lineage>
        <taxon>Bacteria</taxon>
        <taxon>Pseudomonadati</taxon>
        <taxon>Bacteroidota</taxon>
        <taxon>Flavobacteriia</taxon>
        <taxon>Flavobacteriales</taxon>
        <taxon>Weeksellaceae</taxon>
        <taxon>Chryseobacterium group</taxon>
        <taxon>Chryseobacterium</taxon>
    </lineage>
</organism>
<dbReference type="PANTHER" id="PTHR42754">
    <property type="entry name" value="ENDOGLUCANASE"/>
    <property type="match status" value="1"/>
</dbReference>
<evidence type="ECO:0008006" key="4">
    <source>
        <dbReference type="Google" id="ProtNLM"/>
    </source>
</evidence>
<keyword evidence="3" id="KW-1185">Reference proteome</keyword>
<dbReference type="OrthoDB" id="9811934at2"/>
<dbReference type="EMBL" id="FNKL01000004">
    <property type="protein sequence ID" value="SDR03589.1"/>
    <property type="molecule type" value="Genomic_DNA"/>
</dbReference>
<dbReference type="RefSeq" id="WP_089756719.1">
    <property type="nucleotide sequence ID" value="NZ_FNKL01000004.1"/>
</dbReference>
<dbReference type="STRING" id="311333.SAMN05421664_3222"/>
<dbReference type="AlphaFoldDB" id="A0A1H1FS83"/>
<reference evidence="3" key="1">
    <citation type="submission" date="2016-10" db="EMBL/GenBank/DDBJ databases">
        <authorList>
            <person name="Varghese N."/>
            <person name="Submissions S."/>
        </authorList>
    </citation>
    <scope>NUCLEOTIDE SEQUENCE [LARGE SCALE GENOMIC DNA]</scope>
    <source>
        <strain evidence="3">DSM 17072</strain>
    </source>
</reference>
<accession>A0A1H1FS83</accession>
<evidence type="ECO:0000313" key="2">
    <source>
        <dbReference type="EMBL" id="SDR03589.1"/>
    </source>
</evidence>